<protein>
    <submittedName>
        <fullName evidence="1">Uncharacterized protein</fullName>
    </submittedName>
</protein>
<accession>A0A4Z1E8E7</accession>
<evidence type="ECO:0000313" key="2">
    <source>
        <dbReference type="Proteomes" id="UP000297777"/>
    </source>
</evidence>
<reference evidence="1 2" key="1">
    <citation type="submission" date="2017-12" db="EMBL/GenBank/DDBJ databases">
        <title>Comparative genomics of Botrytis spp.</title>
        <authorList>
            <person name="Valero-Jimenez C.A."/>
            <person name="Tapia P."/>
            <person name="Veloso J."/>
            <person name="Silva-Moreno E."/>
            <person name="Staats M."/>
            <person name="Valdes J.H."/>
            <person name="Van Kan J.A.L."/>
        </authorList>
    </citation>
    <scope>NUCLEOTIDE SEQUENCE [LARGE SCALE GENOMIC DNA]</scope>
    <source>
        <strain evidence="1 2">Bt9001</strain>
    </source>
</reference>
<comment type="caution">
    <text evidence="1">The sequence shown here is derived from an EMBL/GenBank/DDBJ whole genome shotgun (WGS) entry which is preliminary data.</text>
</comment>
<sequence length="315" mass="35491">MSDLVVPPDYDGLWSREVWVQNQTYLQRIRPFLSAVDLTIPSGPSNDLQSHENDAAKIYGRITIPVLAQNATFTEDNENWNALKAFAPTLEKFLCMASKVLREDLEEILPRPQGRTRSDYKAALEICQRALPPDQGGMPFSDEIRSVNCFSHVRISANISMGNPWEKLKPDTDTGACGPWVVVVSWGQWGVSGDWLYGGRMVTPHYQNQGSYPGSSFQVRKEKYVHNTPFSPIPGNERYQFEFFMPHLPEHNGEDYERMAEEEKELSTNCPPMRNPDRFRGTTHYAAMACQNGNPSFPRILPANGVAPTGSHLGL</sequence>
<organism evidence="1 2">
    <name type="scientific">Botrytis tulipae</name>
    <dbReference type="NCBI Taxonomy" id="87230"/>
    <lineage>
        <taxon>Eukaryota</taxon>
        <taxon>Fungi</taxon>
        <taxon>Dikarya</taxon>
        <taxon>Ascomycota</taxon>
        <taxon>Pezizomycotina</taxon>
        <taxon>Leotiomycetes</taxon>
        <taxon>Helotiales</taxon>
        <taxon>Sclerotiniaceae</taxon>
        <taxon>Botrytis</taxon>
    </lineage>
</organism>
<dbReference type="EMBL" id="PQXH01000211">
    <property type="protein sequence ID" value="TGO08386.1"/>
    <property type="molecule type" value="Genomic_DNA"/>
</dbReference>
<evidence type="ECO:0000313" key="1">
    <source>
        <dbReference type="EMBL" id="TGO08386.1"/>
    </source>
</evidence>
<dbReference type="OrthoDB" id="3464598at2759"/>
<keyword evidence="2" id="KW-1185">Reference proteome</keyword>
<dbReference type="AlphaFoldDB" id="A0A4Z1E8E7"/>
<proteinExistence type="predicted"/>
<name>A0A4Z1E8E7_9HELO</name>
<dbReference type="Proteomes" id="UP000297777">
    <property type="component" value="Unassembled WGS sequence"/>
</dbReference>
<gene>
    <name evidence="1" type="ORF">BTUL_0211g00050</name>
</gene>